<reference evidence="3 4" key="1">
    <citation type="submission" date="2018-08" db="EMBL/GenBank/DDBJ databases">
        <title>A genome reference for cultivated species of the human gut microbiota.</title>
        <authorList>
            <person name="Zou Y."/>
            <person name="Xue W."/>
            <person name="Luo G."/>
        </authorList>
    </citation>
    <scope>NUCLEOTIDE SEQUENCE [LARGE SCALE GENOMIC DNA]</scope>
    <source>
        <strain evidence="2 4">AM22-1</strain>
        <strain evidence="1 3">OM06-11</strain>
    </source>
</reference>
<dbReference type="InterPro" id="IPR019853">
    <property type="entry name" value="GldB-like"/>
</dbReference>
<dbReference type="AlphaFoldDB" id="A0A3E5A9S8"/>
<proteinExistence type="predicted"/>
<accession>A0A3E5A9S8</accession>
<organism evidence="2 4">
    <name type="scientific">Segatella copri</name>
    <dbReference type="NCBI Taxonomy" id="165179"/>
    <lineage>
        <taxon>Bacteria</taxon>
        <taxon>Pseudomonadati</taxon>
        <taxon>Bacteroidota</taxon>
        <taxon>Bacteroidia</taxon>
        <taxon>Bacteroidales</taxon>
        <taxon>Prevotellaceae</taxon>
        <taxon>Segatella</taxon>
    </lineage>
</organism>
<evidence type="ECO:0000313" key="3">
    <source>
        <dbReference type="Proteomes" id="UP000261245"/>
    </source>
</evidence>
<dbReference type="EMBL" id="QSUC01000038">
    <property type="protein sequence ID" value="RGN06193.1"/>
    <property type="molecule type" value="Genomic_DNA"/>
</dbReference>
<sequence>MKRFFNYIVILAIVLLSSACEFKFKPNEEGEAVPLSVQRYDRLESRYLTTGDFSALQQMNTDYPIETRTLIEKMLQLGTITDANISNRFLMFYQDSTLQALIADAEAEFANMDDINEQLKSAFSRLNSWIPELQQPCFYAQIGALDQSIVVGQHSVGISLDKYMGENYPLYKKFYTPQQRSTMSRQYIVPDCLTFYLLSIYPMDQFDTRPQLDRDLHMGKIMWAVNKAMGKEIFKTKYVNTINAYVKRNPKVTVKELLKDEDYSPIEALHKD</sequence>
<dbReference type="EMBL" id="QRIN01000030">
    <property type="protein sequence ID" value="RHG65508.1"/>
    <property type="molecule type" value="Genomic_DNA"/>
</dbReference>
<comment type="caution">
    <text evidence="2">The sequence shown here is derived from an EMBL/GenBank/DDBJ whole genome shotgun (WGS) entry which is preliminary data.</text>
</comment>
<gene>
    <name evidence="2" type="ORF">DW250_08335</name>
    <name evidence="1" type="ORF">DXB80_11670</name>
</gene>
<evidence type="ECO:0000313" key="2">
    <source>
        <dbReference type="EMBL" id="RHG65508.1"/>
    </source>
</evidence>
<dbReference type="Pfam" id="PF25594">
    <property type="entry name" value="GldB_lipo"/>
    <property type="match status" value="1"/>
</dbReference>
<dbReference type="PROSITE" id="PS51257">
    <property type="entry name" value="PROKAR_LIPOPROTEIN"/>
    <property type="match status" value="1"/>
</dbReference>
<dbReference type="Proteomes" id="UP000261245">
    <property type="component" value="Unassembled WGS sequence"/>
</dbReference>
<dbReference type="Proteomes" id="UP000286501">
    <property type="component" value="Unassembled WGS sequence"/>
</dbReference>
<protein>
    <submittedName>
        <fullName evidence="2">Gliding motility protein GldB</fullName>
    </submittedName>
</protein>
<name>A0A3E5A9S8_9BACT</name>
<evidence type="ECO:0000313" key="1">
    <source>
        <dbReference type="EMBL" id="RGN06193.1"/>
    </source>
</evidence>
<evidence type="ECO:0000313" key="4">
    <source>
        <dbReference type="Proteomes" id="UP000286501"/>
    </source>
</evidence>